<keyword evidence="3" id="KW-0677">Repeat</keyword>
<evidence type="ECO:0000256" key="10">
    <source>
        <dbReference type="SAM" id="MobiDB-lite"/>
    </source>
</evidence>
<dbReference type="InterPro" id="IPR051007">
    <property type="entry name" value="creA/MIG_C2H2-ZnF"/>
</dbReference>
<dbReference type="PROSITE" id="PS00028">
    <property type="entry name" value="ZINC_FINGER_C2H2_1"/>
    <property type="match status" value="2"/>
</dbReference>
<dbReference type="Pfam" id="PF00096">
    <property type="entry name" value="zf-C2H2"/>
    <property type="match status" value="2"/>
</dbReference>
<keyword evidence="8" id="KW-0539">Nucleus</keyword>
<feature type="compositionally biased region" description="Basic and acidic residues" evidence="10">
    <location>
        <begin position="1"/>
        <end position="13"/>
    </location>
</feature>
<evidence type="ECO:0000313" key="13">
    <source>
        <dbReference type="Proteomes" id="UP000194127"/>
    </source>
</evidence>
<evidence type="ECO:0000256" key="4">
    <source>
        <dbReference type="ARBA" id="ARBA00022771"/>
    </source>
</evidence>
<evidence type="ECO:0000256" key="2">
    <source>
        <dbReference type="ARBA" id="ARBA00022723"/>
    </source>
</evidence>
<dbReference type="SMART" id="SM00355">
    <property type="entry name" value="ZnF_C2H2"/>
    <property type="match status" value="2"/>
</dbReference>
<feature type="compositionally biased region" description="Basic and acidic residues" evidence="10">
    <location>
        <begin position="702"/>
        <end position="717"/>
    </location>
</feature>
<dbReference type="Proteomes" id="UP000194127">
    <property type="component" value="Unassembled WGS sequence"/>
</dbReference>
<feature type="compositionally biased region" description="Polar residues" evidence="10">
    <location>
        <begin position="460"/>
        <end position="470"/>
    </location>
</feature>
<dbReference type="OrthoDB" id="654211at2759"/>
<evidence type="ECO:0000259" key="11">
    <source>
        <dbReference type="PROSITE" id="PS50157"/>
    </source>
</evidence>
<feature type="region of interest" description="Disordered" evidence="10">
    <location>
        <begin position="539"/>
        <end position="618"/>
    </location>
</feature>
<protein>
    <recommendedName>
        <fullName evidence="11">C2H2-type domain-containing protein</fullName>
    </recommendedName>
</protein>
<feature type="compositionally biased region" description="Basic and acidic residues" evidence="10">
    <location>
        <begin position="488"/>
        <end position="497"/>
    </location>
</feature>
<dbReference type="AlphaFoldDB" id="A0A1X6MTG5"/>
<feature type="region of interest" description="Disordered" evidence="10">
    <location>
        <begin position="88"/>
        <end position="221"/>
    </location>
</feature>
<evidence type="ECO:0000313" key="12">
    <source>
        <dbReference type="EMBL" id="OSX59681.1"/>
    </source>
</evidence>
<feature type="compositionally biased region" description="Pro residues" evidence="10">
    <location>
        <begin position="15"/>
        <end position="26"/>
    </location>
</feature>
<dbReference type="SUPFAM" id="SSF57667">
    <property type="entry name" value="beta-beta-alpha zinc fingers"/>
    <property type="match status" value="1"/>
</dbReference>
<dbReference type="GO" id="GO:0005737">
    <property type="term" value="C:cytoplasm"/>
    <property type="evidence" value="ECO:0007669"/>
    <property type="project" value="TreeGrafter"/>
</dbReference>
<feature type="region of interest" description="Disordered" evidence="10">
    <location>
        <begin position="355"/>
        <end position="512"/>
    </location>
</feature>
<dbReference type="GO" id="GO:0000981">
    <property type="term" value="F:DNA-binding transcription factor activity, RNA polymerase II-specific"/>
    <property type="evidence" value="ECO:0007669"/>
    <property type="project" value="UniProtKB-ARBA"/>
</dbReference>
<dbReference type="STRING" id="670580.A0A1X6MTG5"/>
<dbReference type="EMBL" id="KZ110601">
    <property type="protein sequence ID" value="OSX59681.1"/>
    <property type="molecule type" value="Genomic_DNA"/>
</dbReference>
<dbReference type="GO" id="GO:0000433">
    <property type="term" value="P:carbon catabolite repression of transcription from RNA polymerase II promoter by glucose"/>
    <property type="evidence" value="ECO:0007669"/>
    <property type="project" value="TreeGrafter"/>
</dbReference>
<reference evidence="12 13" key="1">
    <citation type="submission" date="2017-04" db="EMBL/GenBank/DDBJ databases">
        <title>Genome Sequence of the Model Brown-Rot Fungus Postia placenta SB12.</title>
        <authorList>
            <consortium name="DOE Joint Genome Institute"/>
            <person name="Gaskell J."/>
            <person name="Kersten P."/>
            <person name="Larrondo L.F."/>
            <person name="Canessa P."/>
            <person name="Martinez D."/>
            <person name="Hibbett D."/>
            <person name="Schmoll M."/>
            <person name="Kubicek C.P."/>
            <person name="Martinez A.T."/>
            <person name="Yadav J."/>
            <person name="Master E."/>
            <person name="Magnuson J.K."/>
            <person name="James T."/>
            <person name="Yaver D."/>
            <person name="Berka R."/>
            <person name="Labutti K."/>
            <person name="Lipzen A."/>
            <person name="Aerts A."/>
            <person name="Barry K."/>
            <person name="Henrissat B."/>
            <person name="Blanchette R."/>
            <person name="Grigoriev I."/>
            <person name="Cullen D."/>
        </authorList>
    </citation>
    <scope>NUCLEOTIDE SEQUENCE [LARGE SCALE GENOMIC DNA]</scope>
    <source>
        <strain evidence="12 13">MAD-698-R-SB12</strain>
    </source>
</reference>
<keyword evidence="7" id="KW-0804">Transcription</keyword>
<keyword evidence="6" id="KW-0805">Transcription regulation</keyword>
<feature type="compositionally biased region" description="Basic residues" evidence="10">
    <location>
        <begin position="607"/>
        <end position="618"/>
    </location>
</feature>
<feature type="compositionally biased region" description="Pro residues" evidence="10">
    <location>
        <begin position="425"/>
        <end position="435"/>
    </location>
</feature>
<comment type="subcellular location">
    <subcellularLocation>
        <location evidence="1">Nucleus</location>
    </subcellularLocation>
</comment>
<feature type="compositionally biased region" description="Low complexity" evidence="10">
    <location>
        <begin position="561"/>
        <end position="581"/>
    </location>
</feature>
<dbReference type="PROSITE" id="PS50157">
    <property type="entry name" value="ZINC_FINGER_C2H2_2"/>
    <property type="match status" value="2"/>
</dbReference>
<keyword evidence="5" id="KW-0862">Zinc</keyword>
<evidence type="ECO:0000256" key="1">
    <source>
        <dbReference type="ARBA" id="ARBA00004123"/>
    </source>
</evidence>
<feature type="compositionally biased region" description="Pro residues" evidence="10">
    <location>
        <begin position="650"/>
        <end position="660"/>
    </location>
</feature>
<dbReference type="PANTHER" id="PTHR47428:SF1">
    <property type="entry name" value="REGULATORY PROTEIN MIG1-RELATED"/>
    <property type="match status" value="1"/>
</dbReference>
<dbReference type="GO" id="GO:0008270">
    <property type="term" value="F:zinc ion binding"/>
    <property type="evidence" value="ECO:0007669"/>
    <property type="project" value="UniProtKB-KW"/>
</dbReference>
<feature type="region of interest" description="Disordered" evidence="10">
    <location>
        <begin position="300"/>
        <end position="343"/>
    </location>
</feature>
<gene>
    <name evidence="12" type="ORF">POSPLADRAFT_1075269</name>
</gene>
<sequence length="737" mass="79737">MAVERMDMDHLDHSVPPPPPPPPPPQEKVIARPYKCPYPLCGRAFSRLEHQTRHIRTHTGEKPFECSFPGCEKRFSRSDELTRHSRIHNNHTPHLHTPHQGAHDGPSGSAHRGKGKAKMNYDDDEGMGADDREGEVAVVMERARVQKKARSRANSDDEDESYARPTALYPPDSAPYEYAPYHQPSHGHHHPRRVAPPSPPYALAAPSPPHSHAVDQPHVSQQHAFSALSSIAMEELYALERAEALRRADYEIRHNQMLRRAEYEAQVRHAEVLATHGRLSKSAGPTPVGTPFWRPGHGMTANSHGVGTDEGYFGTSRERERGTEEDVPMGTSDARRSGRRMSLSGRREVFAAHPHASGHVVDGPPAHTKTHGHAHGPRAHPYHTASAPHRQRLHVGHDDSPSPISSDSDSLHPVHSPMHTTHAPPLGPHQGPPPEHLAHPQSQYVTPSTSPFLGGLRTLNIHSGTPSRATSPFRLPPPTLDGAAPVPVDDHPYDSRARKAASVAGSPPRSSVLTARMKRGSHGDLVSYGAYGGHPSDHFGQSMGGFHAPYTHERTTPGVPTPQLSSGPSSSGSSPRSHPYSLASHGPSSTGSACSSRAPSPPARSPSHTHNHPHHHHLAHSVRVAFGMTPIHPRAARHTTGLAHPTHAEMPPPPDFPSMPAPASALSVPVSRACSPPIKLPPLKLPSSPSSPSGRPAQLPRGGEDAAMEDRERERVELPGFSEFAAATGLRAHERDS</sequence>
<dbReference type="GeneID" id="36327748"/>
<dbReference type="GO" id="GO:0000978">
    <property type="term" value="F:RNA polymerase II cis-regulatory region sequence-specific DNA binding"/>
    <property type="evidence" value="ECO:0007669"/>
    <property type="project" value="TreeGrafter"/>
</dbReference>
<keyword evidence="2" id="KW-0479">Metal-binding</keyword>
<dbReference type="InterPro" id="IPR013087">
    <property type="entry name" value="Znf_C2H2_type"/>
</dbReference>
<dbReference type="RefSeq" id="XP_024336475.1">
    <property type="nucleotide sequence ID" value="XM_024482799.1"/>
</dbReference>
<feature type="compositionally biased region" description="Polar residues" evidence="10">
    <location>
        <begin position="440"/>
        <end position="451"/>
    </location>
</feature>
<keyword evidence="13" id="KW-1185">Reference proteome</keyword>
<dbReference type="FunFam" id="3.30.160.60:FF:000018">
    <property type="entry name" value="Krueppel-like factor 15"/>
    <property type="match status" value="1"/>
</dbReference>
<evidence type="ECO:0000256" key="8">
    <source>
        <dbReference type="ARBA" id="ARBA00023242"/>
    </source>
</evidence>
<evidence type="ECO:0000256" key="7">
    <source>
        <dbReference type="ARBA" id="ARBA00023163"/>
    </source>
</evidence>
<dbReference type="PANTHER" id="PTHR47428">
    <property type="entry name" value="REGULATORY PROTEIN MIG1-RELATED"/>
    <property type="match status" value="1"/>
</dbReference>
<dbReference type="FunFam" id="3.30.160.60:FF:000125">
    <property type="entry name" value="Putative zinc finger protein 143"/>
    <property type="match status" value="1"/>
</dbReference>
<dbReference type="InterPro" id="IPR036236">
    <property type="entry name" value="Znf_C2H2_sf"/>
</dbReference>
<feature type="region of interest" description="Disordered" evidence="10">
    <location>
        <begin position="1"/>
        <end position="30"/>
    </location>
</feature>
<keyword evidence="4 9" id="KW-0863">Zinc-finger</keyword>
<feature type="compositionally biased region" description="Basic residues" evidence="10">
    <location>
        <begin position="88"/>
        <end position="97"/>
    </location>
</feature>
<evidence type="ECO:0000256" key="6">
    <source>
        <dbReference type="ARBA" id="ARBA00023015"/>
    </source>
</evidence>
<organism evidence="12 13">
    <name type="scientific">Postia placenta MAD-698-R-SB12</name>
    <dbReference type="NCBI Taxonomy" id="670580"/>
    <lineage>
        <taxon>Eukaryota</taxon>
        <taxon>Fungi</taxon>
        <taxon>Dikarya</taxon>
        <taxon>Basidiomycota</taxon>
        <taxon>Agaricomycotina</taxon>
        <taxon>Agaricomycetes</taxon>
        <taxon>Polyporales</taxon>
        <taxon>Adustoporiaceae</taxon>
        <taxon>Rhodonia</taxon>
    </lineage>
</organism>
<feature type="domain" description="C2H2-type" evidence="11">
    <location>
        <begin position="64"/>
        <end position="93"/>
    </location>
</feature>
<evidence type="ECO:0000256" key="5">
    <source>
        <dbReference type="ARBA" id="ARBA00022833"/>
    </source>
</evidence>
<feature type="compositionally biased region" description="Basic residues" evidence="10">
    <location>
        <begin position="368"/>
        <end position="381"/>
    </location>
</feature>
<feature type="region of interest" description="Disordered" evidence="10">
    <location>
        <begin position="643"/>
        <end position="664"/>
    </location>
</feature>
<feature type="region of interest" description="Disordered" evidence="10">
    <location>
        <begin position="679"/>
        <end position="722"/>
    </location>
</feature>
<accession>A0A1X6MTG5</accession>
<evidence type="ECO:0000256" key="3">
    <source>
        <dbReference type="ARBA" id="ARBA00022737"/>
    </source>
</evidence>
<evidence type="ECO:0000256" key="9">
    <source>
        <dbReference type="PROSITE-ProRule" id="PRU00042"/>
    </source>
</evidence>
<dbReference type="GO" id="GO:0005634">
    <property type="term" value="C:nucleus"/>
    <property type="evidence" value="ECO:0007669"/>
    <property type="project" value="UniProtKB-SubCell"/>
</dbReference>
<feature type="domain" description="C2H2-type" evidence="11">
    <location>
        <begin position="34"/>
        <end position="63"/>
    </location>
</feature>
<proteinExistence type="predicted"/>
<dbReference type="Gene3D" id="3.30.160.60">
    <property type="entry name" value="Classic Zinc Finger"/>
    <property type="match status" value="2"/>
</dbReference>
<name>A0A1X6MTG5_9APHY</name>